<dbReference type="Proteomes" id="UP001652623">
    <property type="component" value="Chromosome 11"/>
</dbReference>
<keyword evidence="3" id="KW-1185">Reference proteome</keyword>
<dbReference type="RefSeq" id="XP_048321658.2">
    <property type="nucleotide sequence ID" value="XM_048465701.2"/>
</dbReference>
<feature type="region of interest" description="Disordered" evidence="1">
    <location>
        <begin position="172"/>
        <end position="276"/>
    </location>
</feature>
<feature type="chain" id="PRO_5046490709" evidence="2">
    <location>
        <begin position="26"/>
        <end position="276"/>
    </location>
</feature>
<name>A0ABM3I6M3_ZIZJJ</name>
<accession>A0ABM3I6M3</accession>
<proteinExistence type="predicted"/>
<organism evidence="3 4">
    <name type="scientific">Ziziphus jujuba</name>
    <name type="common">Chinese jujube</name>
    <name type="synonym">Ziziphus sativa</name>
    <dbReference type="NCBI Taxonomy" id="326968"/>
    <lineage>
        <taxon>Eukaryota</taxon>
        <taxon>Viridiplantae</taxon>
        <taxon>Streptophyta</taxon>
        <taxon>Embryophyta</taxon>
        <taxon>Tracheophyta</taxon>
        <taxon>Spermatophyta</taxon>
        <taxon>Magnoliopsida</taxon>
        <taxon>eudicotyledons</taxon>
        <taxon>Gunneridae</taxon>
        <taxon>Pentapetalae</taxon>
        <taxon>rosids</taxon>
        <taxon>fabids</taxon>
        <taxon>Rosales</taxon>
        <taxon>Rhamnaceae</taxon>
        <taxon>Paliureae</taxon>
        <taxon>Ziziphus</taxon>
    </lineage>
</organism>
<dbReference type="InterPro" id="IPR052258">
    <property type="entry name" value="Diverse_Func_Domain-Protein"/>
</dbReference>
<dbReference type="PANTHER" id="PTHR37612">
    <property type="entry name" value="FIBROIN HEAVY CHAIN FIB-H LIKE PROTEIN"/>
    <property type="match status" value="1"/>
</dbReference>
<feature type="compositionally biased region" description="Low complexity" evidence="1">
    <location>
        <begin position="172"/>
        <end position="182"/>
    </location>
</feature>
<feature type="compositionally biased region" description="Gly residues" evidence="1">
    <location>
        <begin position="58"/>
        <end position="99"/>
    </location>
</feature>
<protein>
    <submittedName>
        <fullName evidence="4">Glycine-rich protein 5</fullName>
    </submittedName>
</protein>
<gene>
    <name evidence="4" type="primary">LOC107432453</name>
</gene>
<feature type="signal peptide" evidence="2">
    <location>
        <begin position="1"/>
        <end position="25"/>
    </location>
</feature>
<dbReference type="PANTHER" id="PTHR37612:SF20">
    <property type="entry name" value="PER-HEXAMER REPEAT PROTEIN 5-RELATED"/>
    <property type="match status" value="1"/>
</dbReference>
<feature type="compositionally biased region" description="Polar residues" evidence="1">
    <location>
        <begin position="259"/>
        <end position="276"/>
    </location>
</feature>
<reference evidence="4" key="1">
    <citation type="submission" date="2025-08" db="UniProtKB">
        <authorList>
            <consortium name="RefSeq"/>
        </authorList>
    </citation>
    <scope>IDENTIFICATION</scope>
    <source>
        <tissue evidence="4">Seedling</tissue>
    </source>
</reference>
<dbReference type="GeneID" id="107432453"/>
<evidence type="ECO:0000256" key="2">
    <source>
        <dbReference type="SAM" id="SignalP"/>
    </source>
</evidence>
<evidence type="ECO:0000256" key="1">
    <source>
        <dbReference type="SAM" id="MobiDB-lite"/>
    </source>
</evidence>
<sequence length="276" mass="28485">MAQRRSSFMGLLVFLFCFSISLSNAQRMFLDSYQKRALQDSHSNGMVGQNNVRVNWVGGQGTGSGSGSGNGVGSGSGTGTGSGFGSGGQGSTGYGSGTGTGRGYGSGSGNGNGNGYGSGSGSGSGTGSGFGEPGCGTYPVPGYPNPGQNPYYGCGCQPDPCSQIGYVQGNMPTNNNNNMGKKTSNEHSKVKPPPPKYGGGQESVPPPGNTMHEDSWYPPPRPQRIQALEYEIPPGKVKVDGFNPQDDDDEPPIKEKIDGSNTQEIQAQGSTQQRHH</sequence>
<evidence type="ECO:0000313" key="4">
    <source>
        <dbReference type="RefSeq" id="XP_048321658.2"/>
    </source>
</evidence>
<feature type="region of interest" description="Disordered" evidence="1">
    <location>
        <begin position="56"/>
        <end position="99"/>
    </location>
</feature>
<evidence type="ECO:0000313" key="3">
    <source>
        <dbReference type="Proteomes" id="UP001652623"/>
    </source>
</evidence>
<keyword evidence="2" id="KW-0732">Signal</keyword>